<gene>
    <name evidence="6" type="ORF">MTR66_12885</name>
</gene>
<evidence type="ECO:0000313" key="7">
    <source>
        <dbReference type="Proteomes" id="UP001202281"/>
    </source>
</evidence>
<feature type="transmembrane region" description="Helical" evidence="4">
    <location>
        <begin position="12"/>
        <end position="32"/>
    </location>
</feature>
<evidence type="ECO:0000259" key="5">
    <source>
        <dbReference type="PROSITE" id="PS50850"/>
    </source>
</evidence>
<evidence type="ECO:0000256" key="1">
    <source>
        <dbReference type="ARBA" id="ARBA00022692"/>
    </source>
</evidence>
<dbReference type="InterPro" id="IPR011701">
    <property type="entry name" value="MFS"/>
</dbReference>
<feature type="transmembrane region" description="Helical" evidence="4">
    <location>
        <begin position="383"/>
        <end position="402"/>
    </location>
</feature>
<keyword evidence="3 4" id="KW-0472">Membrane</keyword>
<reference evidence="6 7" key="1">
    <citation type="submission" date="2022-04" db="EMBL/GenBank/DDBJ databases">
        <title>Identification of a novel bacterium isolated from mangrove sediments.</title>
        <authorList>
            <person name="Pan X."/>
        </authorList>
    </citation>
    <scope>NUCLEOTIDE SEQUENCE [LARGE SCALE GENOMIC DNA]</scope>
    <source>
        <strain evidence="6 7">B2638</strain>
    </source>
</reference>
<dbReference type="InterPro" id="IPR036259">
    <property type="entry name" value="MFS_trans_sf"/>
</dbReference>
<comment type="caution">
    <text evidence="6">The sequence shown here is derived from an EMBL/GenBank/DDBJ whole genome shotgun (WGS) entry which is preliminary data.</text>
</comment>
<name>A0ABT0BRN0_9SPHN</name>
<proteinExistence type="predicted"/>
<dbReference type="Gene3D" id="1.20.1250.20">
    <property type="entry name" value="MFS general substrate transporter like domains"/>
    <property type="match status" value="2"/>
</dbReference>
<dbReference type="InterPro" id="IPR020846">
    <property type="entry name" value="MFS_dom"/>
</dbReference>
<dbReference type="RefSeq" id="WP_243921660.1">
    <property type="nucleotide sequence ID" value="NZ_JALHLG010000018.1"/>
</dbReference>
<keyword evidence="1 4" id="KW-0812">Transmembrane</keyword>
<evidence type="ECO:0000256" key="2">
    <source>
        <dbReference type="ARBA" id="ARBA00022989"/>
    </source>
</evidence>
<feature type="transmembrane region" description="Helical" evidence="4">
    <location>
        <begin position="352"/>
        <end position="371"/>
    </location>
</feature>
<feature type="transmembrane region" description="Helical" evidence="4">
    <location>
        <begin position="52"/>
        <end position="74"/>
    </location>
</feature>
<dbReference type="PANTHER" id="PTHR11360">
    <property type="entry name" value="MONOCARBOXYLATE TRANSPORTER"/>
    <property type="match status" value="1"/>
</dbReference>
<dbReference type="PANTHER" id="PTHR11360:SF290">
    <property type="entry name" value="MONOCARBOXYLATE MFS PERMEASE"/>
    <property type="match status" value="1"/>
</dbReference>
<feature type="transmembrane region" description="Helical" evidence="4">
    <location>
        <begin position="260"/>
        <end position="280"/>
    </location>
</feature>
<feature type="transmembrane region" description="Helical" evidence="4">
    <location>
        <begin position="141"/>
        <end position="165"/>
    </location>
</feature>
<feature type="transmembrane region" description="Helical" evidence="4">
    <location>
        <begin position="171"/>
        <end position="192"/>
    </location>
</feature>
<feature type="domain" description="Major facilitator superfamily (MFS) profile" evidence="5">
    <location>
        <begin position="16"/>
        <end position="406"/>
    </location>
</feature>
<feature type="transmembrane region" description="Helical" evidence="4">
    <location>
        <begin position="108"/>
        <end position="134"/>
    </location>
</feature>
<feature type="transmembrane region" description="Helical" evidence="4">
    <location>
        <begin position="292"/>
        <end position="310"/>
    </location>
</feature>
<dbReference type="PROSITE" id="PS50850">
    <property type="entry name" value="MFS"/>
    <property type="match status" value="1"/>
</dbReference>
<evidence type="ECO:0000256" key="4">
    <source>
        <dbReference type="SAM" id="Phobius"/>
    </source>
</evidence>
<keyword evidence="2 4" id="KW-1133">Transmembrane helix</keyword>
<keyword evidence="7" id="KW-1185">Reference proteome</keyword>
<sequence length="414" mass="43393">MTVLTARQEWRAHAMVPVAAGLGYATSVIHIYGIGPYFGPVAGQFGWSRTEVTFGLTIATLVQAVGGVFIGLAVDRFGPRRFGVAGLLLLGAAFALLGTANGSLLQWYLLWALIALAALPVQASVWTSAVASLFHVSRGMAFAVTLCGASIAAGVFPLMGTYAIAQFGWRMAFSAHAGAWLLLAFPLIFLFFRGRYDRSGKGVETDVKAKTADLPGATLREGLRSTVYHRLFLASLLFTFTIIAIVVHFTAILGDRGADPLTAAAIASFVGWFSLAGRLGTGMLLDRLPASLVGAAVFMLPVAGCLLLLLGGSSFTAMVCASALIGLTLGAEIDVVVYLLTRHFGLKNFGGLYGGVLAALSIGTAIGPLAAAQIVDRTGSYEGFLWLALAFMTGSSIAIGTLPRRHEAFAAHQE</sequence>
<accession>A0ABT0BRN0</accession>
<feature type="transmembrane region" description="Helical" evidence="4">
    <location>
        <begin position="316"/>
        <end position="340"/>
    </location>
</feature>
<protein>
    <submittedName>
        <fullName evidence="6">MFS transporter</fullName>
    </submittedName>
</protein>
<feature type="transmembrane region" description="Helical" evidence="4">
    <location>
        <begin position="81"/>
        <end position="102"/>
    </location>
</feature>
<dbReference type="EMBL" id="JALHLG010000018">
    <property type="protein sequence ID" value="MCJ2187708.1"/>
    <property type="molecule type" value="Genomic_DNA"/>
</dbReference>
<dbReference type="Pfam" id="PF07690">
    <property type="entry name" value="MFS_1"/>
    <property type="match status" value="1"/>
</dbReference>
<organism evidence="6 7">
    <name type="scientific">Novosphingobium beihaiensis</name>
    <dbReference type="NCBI Taxonomy" id="2930389"/>
    <lineage>
        <taxon>Bacteria</taxon>
        <taxon>Pseudomonadati</taxon>
        <taxon>Pseudomonadota</taxon>
        <taxon>Alphaproteobacteria</taxon>
        <taxon>Sphingomonadales</taxon>
        <taxon>Sphingomonadaceae</taxon>
        <taxon>Novosphingobium</taxon>
    </lineage>
</organism>
<feature type="transmembrane region" description="Helical" evidence="4">
    <location>
        <begin position="231"/>
        <end position="254"/>
    </location>
</feature>
<evidence type="ECO:0000313" key="6">
    <source>
        <dbReference type="EMBL" id="MCJ2187708.1"/>
    </source>
</evidence>
<dbReference type="SUPFAM" id="SSF103473">
    <property type="entry name" value="MFS general substrate transporter"/>
    <property type="match status" value="1"/>
</dbReference>
<dbReference type="Proteomes" id="UP001202281">
    <property type="component" value="Unassembled WGS sequence"/>
</dbReference>
<dbReference type="InterPro" id="IPR050327">
    <property type="entry name" value="Proton-linked_MCT"/>
</dbReference>
<evidence type="ECO:0000256" key="3">
    <source>
        <dbReference type="ARBA" id="ARBA00023136"/>
    </source>
</evidence>